<protein>
    <submittedName>
        <fullName evidence="2">Uncharacterized protein</fullName>
    </submittedName>
</protein>
<keyword evidence="3" id="KW-1185">Reference proteome</keyword>
<sequence length="126" mass="13863">MADDGGNLLTVYLTLALSAITMLVLISAKLRELLAPVFWWLGRGRALGRMKRVDDAENARVADLTRQVEYLASRVSTLETDAAAHRIMVMEHATWDVYAIIEAGKAGVTLEPPPALLTHHIATREV</sequence>
<gene>
    <name evidence="2" type="ORF">HF577_06460</name>
</gene>
<evidence type="ECO:0000313" key="2">
    <source>
        <dbReference type="EMBL" id="NMH76742.1"/>
    </source>
</evidence>
<reference evidence="2 3" key="1">
    <citation type="submission" date="2020-04" db="EMBL/GenBank/DDBJ databases">
        <authorList>
            <person name="Klaysubun C."/>
            <person name="Duangmal K."/>
            <person name="Lipun K."/>
        </authorList>
    </citation>
    <scope>NUCLEOTIDE SEQUENCE [LARGE SCALE GENOMIC DNA]</scope>
    <source>
        <strain evidence="2 3">JCM 11839</strain>
    </source>
</reference>
<feature type="transmembrane region" description="Helical" evidence="1">
    <location>
        <begin position="6"/>
        <end position="26"/>
    </location>
</feature>
<dbReference type="Proteomes" id="UP001296706">
    <property type="component" value="Unassembled WGS sequence"/>
</dbReference>
<accession>A0ABX1R8N4</accession>
<name>A0ABX1R8N4_9PSEU</name>
<comment type="caution">
    <text evidence="2">The sequence shown here is derived from an EMBL/GenBank/DDBJ whole genome shotgun (WGS) entry which is preliminary data.</text>
</comment>
<keyword evidence="1" id="KW-0812">Transmembrane</keyword>
<organism evidence="2 3">
    <name type="scientific">Pseudonocardia xinjiangensis</name>
    <dbReference type="NCBI Taxonomy" id="75289"/>
    <lineage>
        <taxon>Bacteria</taxon>
        <taxon>Bacillati</taxon>
        <taxon>Actinomycetota</taxon>
        <taxon>Actinomycetes</taxon>
        <taxon>Pseudonocardiales</taxon>
        <taxon>Pseudonocardiaceae</taxon>
        <taxon>Pseudonocardia</taxon>
    </lineage>
</organism>
<dbReference type="EMBL" id="JAAXKY010000012">
    <property type="protein sequence ID" value="NMH76742.1"/>
    <property type="molecule type" value="Genomic_DNA"/>
</dbReference>
<keyword evidence="1" id="KW-0472">Membrane</keyword>
<evidence type="ECO:0000256" key="1">
    <source>
        <dbReference type="SAM" id="Phobius"/>
    </source>
</evidence>
<dbReference type="RefSeq" id="WP_169394817.1">
    <property type="nucleotide sequence ID" value="NZ_BAAAJH010000009.1"/>
</dbReference>
<proteinExistence type="predicted"/>
<evidence type="ECO:0000313" key="3">
    <source>
        <dbReference type="Proteomes" id="UP001296706"/>
    </source>
</evidence>
<keyword evidence="1" id="KW-1133">Transmembrane helix</keyword>